<name>A0A9P5CN94_CRYP1</name>
<dbReference type="InterPro" id="IPR001214">
    <property type="entry name" value="SET_dom"/>
</dbReference>
<dbReference type="Gene3D" id="2.170.270.10">
    <property type="entry name" value="SET domain"/>
    <property type="match status" value="1"/>
</dbReference>
<accession>A0A9P5CN94</accession>
<dbReference type="PANTHER" id="PTHR47332">
    <property type="entry name" value="SET DOMAIN-CONTAINING PROTEIN 5"/>
    <property type="match status" value="1"/>
</dbReference>
<dbReference type="SUPFAM" id="SSF82199">
    <property type="entry name" value="SET domain"/>
    <property type="match status" value="1"/>
</dbReference>
<proteinExistence type="predicted"/>
<organism evidence="2 3">
    <name type="scientific">Cryphonectria parasitica (strain ATCC 38755 / EP155)</name>
    <dbReference type="NCBI Taxonomy" id="660469"/>
    <lineage>
        <taxon>Eukaryota</taxon>
        <taxon>Fungi</taxon>
        <taxon>Dikarya</taxon>
        <taxon>Ascomycota</taxon>
        <taxon>Pezizomycotina</taxon>
        <taxon>Sordariomycetes</taxon>
        <taxon>Sordariomycetidae</taxon>
        <taxon>Diaporthales</taxon>
        <taxon>Cryphonectriaceae</taxon>
        <taxon>Cryphonectria-Endothia species complex</taxon>
        <taxon>Cryphonectria</taxon>
    </lineage>
</organism>
<evidence type="ECO:0000313" key="2">
    <source>
        <dbReference type="EMBL" id="KAF3765214.1"/>
    </source>
</evidence>
<keyword evidence="3" id="KW-1185">Reference proteome</keyword>
<reference evidence="2" key="1">
    <citation type="journal article" date="2020" name="Phytopathology">
        <title>Genome sequence of the chestnut blight fungus Cryphonectria parasitica EP155: A fundamental resource for an archetypical invasive plant pathogen.</title>
        <authorList>
            <person name="Crouch J.A."/>
            <person name="Dawe A."/>
            <person name="Aerts A."/>
            <person name="Barry K."/>
            <person name="Churchill A.C.L."/>
            <person name="Grimwood J."/>
            <person name="Hillman B."/>
            <person name="Milgroom M.G."/>
            <person name="Pangilinan J."/>
            <person name="Smith M."/>
            <person name="Salamov A."/>
            <person name="Schmutz J."/>
            <person name="Yadav J."/>
            <person name="Grigoriev I.V."/>
            <person name="Nuss D."/>
        </authorList>
    </citation>
    <scope>NUCLEOTIDE SEQUENCE</scope>
    <source>
        <strain evidence="2">EP155</strain>
    </source>
</reference>
<evidence type="ECO:0000313" key="3">
    <source>
        <dbReference type="Proteomes" id="UP000803844"/>
    </source>
</evidence>
<dbReference type="CDD" id="cd20071">
    <property type="entry name" value="SET_SMYD"/>
    <property type="match status" value="1"/>
</dbReference>
<dbReference type="RefSeq" id="XP_040776175.1">
    <property type="nucleotide sequence ID" value="XM_040920639.1"/>
</dbReference>
<dbReference type="EMBL" id="MU032348">
    <property type="protein sequence ID" value="KAF3765214.1"/>
    <property type="molecule type" value="Genomic_DNA"/>
</dbReference>
<dbReference type="InterPro" id="IPR046341">
    <property type="entry name" value="SET_dom_sf"/>
</dbReference>
<protein>
    <recommendedName>
        <fullName evidence="1">SET domain-containing protein</fullName>
    </recommendedName>
</protein>
<dbReference type="Pfam" id="PF00856">
    <property type="entry name" value="SET"/>
    <property type="match status" value="1"/>
</dbReference>
<dbReference type="PROSITE" id="PS50280">
    <property type="entry name" value="SET"/>
    <property type="match status" value="1"/>
</dbReference>
<dbReference type="GeneID" id="63837768"/>
<dbReference type="InterPro" id="IPR053185">
    <property type="entry name" value="SET_domain_protein"/>
</dbReference>
<comment type="caution">
    <text evidence="2">The sequence shown here is derived from an EMBL/GenBank/DDBJ whole genome shotgun (WGS) entry which is preliminary data.</text>
</comment>
<gene>
    <name evidence="2" type="ORF">M406DRAFT_331523</name>
</gene>
<dbReference type="Proteomes" id="UP000803844">
    <property type="component" value="Unassembled WGS sequence"/>
</dbReference>
<sequence length="237" mass="26473">MTAALLREYSGLSPQGKVEFDSCHQHRFENDRRDEEGRLMVILRSNGYTMEDATGRSKVALYPKASLINHSCQPNVLNGDASGTRKIIAMRDIFPGEEISTTYIPLLMDTPNRQARLRQYGFACTCDACRASGLSDHLRIQAGNNLSELQQALTAPIMMKDSGLLLHRAEDLESFFAAQGFGDYLVKTTRLALQYAIRVRNSTAARTWARKHLENLSIIDAESTEAESTREIVMNGI</sequence>
<feature type="domain" description="SET" evidence="1">
    <location>
        <begin position="1"/>
        <end position="104"/>
    </location>
</feature>
<evidence type="ECO:0000259" key="1">
    <source>
        <dbReference type="PROSITE" id="PS50280"/>
    </source>
</evidence>
<dbReference type="PANTHER" id="PTHR47332:SF2">
    <property type="entry name" value="SET-6"/>
    <property type="match status" value="1"/>
</dbReference>
<dbReference type="AlphaFoldDB" id="A0A9P5CN94"/>
<dbReference type="OrthoDB" id="438641at2759"/>